<dbReference type="InterPro" id="IPR000415">
    <property type="entry name" value="Nitroreductase-like"/>
</dbReference>
<dbReference type="InterPro" id="IPR029479">
    <property type="entry name" value="Nitroreductase"/>
</dbReference>
<dbReference type="AlphaFoldDB" id="A0A073J309"/>
<comment type="caution">
    <text evidence="5">The sequence shown here is derived from an EMBL/GenBank/DDBJ whole genome shotgun (WGS) entry which is preliminary data.</text>
</comment>
<organism evidence="5 6">
    <name type="scientific">Pseudosulfitobacter pseudonitzschiae</name>
    <dbReference type="NCBI Taxonomy" id="1402135"/>
    <lineage>
        <taxon>Bacteria</taxon>
        <taxon>Pseudomonadati</taxon>
        <taxon>Pseudomonadota</taxon>
        <taxon>Alphaproteobacteria</taxon>
        <taxon>Rhodobacterales</taxon>
        <taxon>Roseobacteraceae</taxon>
        <taxon>Pseudosulfitobacter</taxon>
    </lineage>
</organism>
<dbReference type="GeneID" id="68869314"/>
<dbReference type="RefSeq" id="WP_037923667.1">
    <property type="nucleotide sequence ID" value="NZ_CP054599.1"/>
</dbReference>
<dbReference type="SUPFAM" id="SSF55469">
    <property type="entry name" value="FMN-dependent nitroreductase-like"/>
    <property type="match status" value="1"/>
</dbReference>
<dbReference type="Pfam" id="PF00881">
    <property type="entry name" value="Nitroreductase"/>
    <property type="match status" value="1"/>
</dbReference>
<reference evidence="5 6" key="1">
    <citation type="submission" date="2014-01" db="EMBL/GenBank/DDBJ databases">
        <title>Sulfitobacter sp. H3 (MCCC 1A00686) Genome Sequencing.</title>
        <authorList>
            <person name="Lai Q."/>
            <person name="Hong Z."/>
        </authorList>
    </citation>
    <scope>NUCLEOTIDE SEQUENCE [LARGE SCALE GENOMIC DNA]</scope>
    <source>
        <strain evidence="5 6">H3</strain>
    </source>
</reference>
<evidence type="ECO:0000256" key="2">
    <source>
        <dbReference type="ARBA" id="ARBA00022643"/>
    </source>
</evidence>
<feature type="domain" description="Nitroreductase" evidence="4">
    <location>
        <begin position="13"/>
        <end position="198"/>
    </location>
</feature>
<gene>
    <name evidence="5" type="ORF">SUH3_13515</name>
</gene>
<evidence type="ECO:0000259" key="4">
    <source>
        <dbReference type="Pfam" id="PF00881"/>
    </source>
</evidence>
<dbReference type="Gene3D" id="3.40.109.10">
    <property type="entry name" value="NADH Oxidase"/>
    <property type="match status" value="1"/>
</dbReference>
<dbReference type="InterPro" id="IPR050627">
    <property type="entry name" value="Nitroreductase/BluB"/>
</dbReference>
<keyword evidence="2" id="KW-0288">FMN</keyword>
<proteinExistence type="predicted"/>
<evidence type="ECO:0000256" key="3">
    <source>
        <dbReference type="ARBA" id="ARBA00023002"/>
    </source>
</evidence>
<evidence type="ECO:0000313" key="6">
    <source>
        <dbReference type="Proteomes" id="UP000027746"/>
    </source>
</evidence>
<keyword evidence="1" id="KW-0285">Flavoprotein</keyword>
<dbReference type="GO" id="GO:0016491">
    <property type="term" value="F:oxidoreductase activity"/>
    <property type="evidence" value="ECO:0007669"/>
    <property type="project" value="UniProtKB-KW"/>
</dbReference>
<evidence type="ECO:0000256" key="1">
    <source>
        <dbReference type="ARBA" id="ARBA00022630"/>
    </source>
</evidence>
<dbReference type="OrthoDB" id="9802510at2"/>
<name>A0A073J309_9RHOB</name>
<evidence type="ECO:0000313" key="5">
    <source>
        <dbReference type="EMBL" id="KEJ96374.1"/>
    </source>
</evidence>
<sequence>MTHIDTLNAIMDTRHSCRAFRPDPVDRATIETIVATAQKVPSWCNAQPWQVTIASGAAADRFREALYAHVMTATPAPDLDWPEKYQGVYLDRRRTCGFQLYSAMGIEKGDRPAGAKQMMENYRLFGAPHVALITAPKELGPYGAMDSGGFVAAFTLAAAAQGVATVPQAAIAAYAPMVRDHFGLPDDRNLLCAISFGYADPDHPANSFRTERATPADVIDWKD</sequence>
<dbReference type="PANTHER" id="PTHR23026">
    <property type="entry name" value="NADPH NITROREDUCTASE"/>
    <property type="match status" value="1"/>
</dbReference>
<dbReference type="CDD" id="cd02136">
    <property type="entry name" value="PnbA_NfnB-like"/>
    <property type="match status" value="1"/>
</dbReference>
<protein>
    <submittedName>
        <fullName evidence="5">Nitroreductase</fullName>
    </submittedName>
</protein>
<dbReference type="EMBL" id="JAMD01000003">
    <property type="protein sequence ID" value="KEJ96374.1"/>
    <property type="molecule type" value="Genomic_DNA"/>
</dbReference>
<keyword evidence="6" id="KW-1185">Reference proteome</keyword>
<keyword evidence="3" id="KW-0560">Oxidoreductase</keyword>
<dbReference type="Proteomes" id="UP000027746">
    <property type="component" value="Unassembled WGS sequence"/>
</dbReference>
<accession>A0A073J309</accession>
<dbReference type="PANTHER" id="PTHR23026:SF90">
    <property type="entry name" value="IODOTYROSINE DEIODINASE 1"/>
    <property type="match status" value="1"/>
</dbReference>